<keyword evidence="8" id="KW-1185">Reference proteome</keyword>
<evidence type="ECO:0000256" key="5">
    <source>
        <dbReference type="ARBA" id="ARBA00023136"/>
    </source>
</evidence>
<dbReference type="GO" id="GO:0008195">
    <property type="term" value="F:phosphatidate phosphatase activity"/>
    <property type="evidence" value="ECO:0007669"/>
    <property type="project" value="TreeGrafter"/>
</dbReference>
<dbReference type="GO" id="GO:0006644">
    <property type="term" value="P:phospholipid metabolic process"/>
    <property type="evidence" value="ECO:0007669"/>
    <property type="project" value="InterPro"/>
</dbReference>
<evidence type="ECO:0000256" key="1">
    <source>
        <dbReference type="ARBA" id="ARBA00004141"/>
    </source>
</evidence>
<feature type="transmembrane region" description="Helical" evidence="6">
    <location>
        <begin position="255"/>
        <end position="279"/>
    </location>
</feature>
<dbReference type="GO" id="GO:0046839">
    <property type="term" value="P:phospholipid dephosphorylation"/>
    <property type="evidence" value="ECO:0007669"/>
    <property type="project" value="TreeGrafter"/>
</dbReference>
<evidence type="ECO:0000256" key="3">
    <source>
        <dbReference type="ARBA" id="ARBA00022692"/>
    </source>
</evidence>
<dbReference type="GeneID" id="110985316"/>
<protein>
    <submittedName>
        <fullName evidence="9">Phospholipid phosphatase 2-like</fullName>
    </submittedName>
</protein>
<feature type="transmembrane region" description="Helical" evidence="6">
    <location>
        <begin position="12"/>
        <end position="33"/>
    </location>
</feature>
<keyword evidence="5 6" id="KW-0472">Membrane</keyword>
<accession>A0A8B7ZFE4</accession>
<feature type="transmembrane region" description="Helical" evidence="6">
    <location>
        <begin position="64"/>
        <end position="85"/>
    </location>
</feature>
<dbReference type="RefSeq" id="XP_022101951.1">
    <property type="nucleotide sequence ID" value="XM_022246259.1"/>
</dbReference>
<evidence type="ECO:0000256" key="2">
    <source>
        <dbReference type="ARBA" id="ARBA00008816"/>
    </source>
</evidence>
<evidence type="ECO:0000256" key="6">
    <source>
        <dbReference type="SAM" id="Phobius"/>
    </source>
</evidence>
<dbReference type="SUPFAM" id="SSF48317">
    <property type="entry name" value="Acid phosphatase/Vanadium-dependent haloperoxidase"/>
    <property type="match status" value="1"/>
</dbReference>
<dbReference type="Proteomes" id="UP000694845">
    <property type="component" value="Unplaced"/>
</dbReference>
<dbReference type="CDD" id="cd03384">
    <property type="entry name" value="PAP2_wunen"/>
    <property type="match status" value="1"/>
</dbReference>
<dbReference type="InterPro" id="IPR043216">
    <property type="entry name" value="PAP-like"/>
</dbReference>
<dbReference type="PANTHER" id="PTHR10165:SF103">
    <property type="entry name" value="PHOSPHOLIPID PHOSPHATASE HOMOLOG 1.2 HOMOLOG"/>
    <property type="match status" value="1"/>
</dbReference>
<dbReference type="OMA" id="VDCKSGY"/>
<feature type="transmembrane region" description="Helical" evidence="6">
    <location>
        <begin position="106"/>
        <end position="127"/>
    </location>
</feature>
<organism evidence="8 9">
    <name type="scientific">Acanthaster planci</name>
    <name type="common">Crown-of-thorns starfish</name>
    <dbReference type="NCBI Taxonomy" id="133434"/>
    <lineage>
        <taxon>Eukaryota</taxon>
        <taxon>Metazoa</taxon>
        <taxon>Echinodermata</taxon>
        <taxon>Eleutherozoa</taxon>
        <taxon>Asterozoa</taxon>
        <taxon>Asteroidea</taxon>
        <taxon>Valvatacea</taxon>
        <taxon>Valvatida</taxon>
        <taxon>Acanthasteridae</taxon>
        <taxon>Acanthaster</taxon>
    </lineage>
</organism>
<dbReference type="GO" id="GO:0005886">
    <property type="term" value="C:plasma membrane"/>
    <property type="evidence" value="ECO:0007669"/>
    <property type="project" value="TreeGrafter"/>
</dbReference>
<evidence type="ECO:0000259" key="7">
    <source>
        <dbReference type="SMART" id="SM00014"/>
    </source>
</evidence>
<dbReference type="InterPro" id="IPR000326">
    <property type="entry name" value="PAP2/HPO"/>
</dbReference>
<dbReference type="GO" id="GO:0007165">
    <property type="term" value="P:signal transduction"/>
    <property type="evidence" value="ECO:0007669"/>
    <property type="project" value="TreeGrafter"/>
</dbReference>
<feature type="transmembrane region" description="Helical" evidence="6">
    <location>
        <begin position="192"/>
        <end position="211"/>
    </location>
</feature>
<sequence length="328" mass="36455">MARVSNAPAWSILANFLIVVVCSLPGILLEFAVKSPSAPFQRGLFCNDESLRYPFKQSTISNSLAVLLCLGVPLIGMLIVEWLLFRRYKALGELARNVPMYHGIKILSLKVHSYVVSIFSTYIPFLFAATVTLSLTNCLKYVIGRLRPHFLTVCQPNLTALPCLDADGYQTYMQDIQCNPRADPYYLLDARLSFPSGHASGAACGFVYFAIYLQLRMVWKGPYLLRPFIQVLGIAGAVMIAASRVSDYKHFWSDVLFGFFLGTVIAVLMALFVSDLYFFDTPSTIEDIPSTKEFNTSPSDTDLSTIITMPNYQSTGSAVTSVKRPINI</sequence>
<dbReference type="InterPro" id="IPR036938">
    <property type="entry name" value="PAP2/HPO_sf"/>
</dbReference>
<evidence type="ECO:0000313" key="8">
    <source>
        <dbReference type="Proteomes" id="UP000694845"/>
    </source>
</evidence>
<dbReference type="PANTHER" id="PTHR10165">
    <property type="entry name" value="LIPID PHOSPHATE PHOSPHATASE"/>
    <property type="match status" value="1"/>
</dbReference>
<dbReference type="Pfam" id="PF01569">
    <property type="entry name" value="PAP2"/>
    <property type="match status" value="1"/>
</dbReference>
<reference evidence="9" key="1">
    <citation type="submission" date="2025-08" db="UniProtKB">
        <authorList>
            <consortium name="RefSeq"/>
        </authorList>
    </citation>
    <scope>IDENTIFICATION</scope>
</reference>
<dbReference type="SMART" id="SM00014">
    <property type="entry name" value="acidPPc"/>
    <property type="match status" value="1"/>
</dbReference>
<gene>
    <name evidence="9" type="primary">LOC110985316</name>
</gene>
<feature type="transmembrane region" description="Helical" evidence="6">
    <location>
        <begin position="223"/>
        <end position="243"/>
    </location>
</feature>
<name>A0A8B7ZFE4_ACAPL</name>
<dbReference type="AlphaFoldDB" id="A0A8B7ZFE4"/>
<dbReference type="OrthoDB" id="8907274at2759"/>
<feature type="domain" description="Phosphatidic acid phosphatase type 2/haloperoxidase" evidence="7">
    <location>
        <begin position="122"/>
        <end position="270"/>
    </location>
</feature>
<comment type="subcellular location">
    <subcellularLocation>
        <location evidence="1">Membrane</location>
        <topology evidence="1">Multi-pass membrane protein</topology>
    </subcellularLocation>
</comment>
<comment type="similarity">
    <text evidence="2">Belongs to the PA-phosphatase related phosphoesterase family.</text>
</comment>
<evidence type="ECO:0000256" key="4">
    <source>
        <dbReference type="ARBA" id="ARBA00022989"/>
    </source>
</evidence>
<keyword evidence="3 6" id="KW-0812">Transmembrane</keyword>
<dbReference type="KEGG" id="aplc:110985316"/>
<proteinExistence type="inferred from homology"/>
<evidence type="ECO:0000313" key="9">
    <source>
        <dbReference type="RefSeq" id="XP_022101951.1"/>
    </source>
</evidence>
<dbReference type="Gene3D" id="1.20.144.10">
    <property type="entry name" value="Phosphatidic acid phosphatase type 2/haloperoxidase"/>
    <property type="match status" value="1"/>
</dbReference>
<keyword evidence="4 6" id="KW-1133">Transmembrane helix</keyword>